<feature type="domain" description="Peptidase S9 prolyl oligopeptidase catalytic" evidence="1">
    <location>
        <begin position="480"/>
        <end position="681"/>
    </location>
</feature>
<organism evidence="2 3">
    <name type="scientific">Oceanospirillum sediminis</name>
    <dbReference type="NCBI Taxonomy" id="2760088"/>
    <lineage>
        <taxon>Bacteria</taxon>
        <taxon>Pseudomonadati</taxon>
        <taxon>Pseudomonadota</taxon>
        <taxon>Gammaproteobacteria</taxon>
        <taxon>Oceanospirillales</taxon>
        <taxon>Oceanospirillaceae</taxon>
        <taxon>Oceanospirillum</taxon>
    </lineage>
</organism>
<reference evidence="2 3" key="1">
    <citation type="submission" date="2020-08" db="EMBL/GenBank/DDBJ databases">
        <title>Oceanospirillum sp. nov. isolated from marine sediment.</title>
        <authorList>
            <person name="Ji X."/>
        </authorList>
    </citation>
    <scope>NUCLEOTIDE SEQUENCE [LARGE SCALE GENOMIC DNA]</scope>
    <source>
        <strain evidence="2 3">D5</strain>
    </source>
</reference>
<dbReference type="PANTHER" id="PTHR43056:SF5">
    <property type="entry name" value="PEPTIDASE S9 PROLYL OLIGOPEPTIDASE CATALYTIC DOMAIN-CONTAINING PROTEIN"/>
    <property type="match status" value="1"/>
</dbReference>
<dbReference type="Proteomes" id="UP000565262">
    <property type="component" value="Unassembled WGS sequence"/>
</dbReference>
<protein>
    <submittedName>
        <fullName evidence="2">S9 family peptidase</fullName>
    </submittedName>
</protein>
<dbReference type="AlphaFoldDB" id="A0A839IP81"/>
<comment type="caution">
    <text evidence="2">The sequence shown here is derived from an EMBL/GenBank/DDBJ whole genome shotgun (WGS) entry which is preliminary data.</text>
</comment>
<proteinExistence type="predicted"/>
<dbReference type="GO" id="GO:0006508">
    <property type="term" value="P:proteolysis"/>
    <property type="evidence" value="ECO:0007669"/>
    <property type="project" value="InterPro"/>
</dbReference>
<evidence type="ECO:0000313" key="3">
    <source>
        <dbReference type="Proteomes" id="UP000565262"/>
    </source>
</evidence>
<sequence length="695" mass="78646">MNNTDISLISPEQVVRGQAQLSFPLLTQEGQFWLQHHAEENPLTDLIWIPDSGHGQEAMTLLPEGYGVRSKVHEYGGMPYTLAENQLFWVDEHSQQILTAFLSDSPTTLKASVIKPLTQQKNARYGEPVLHPCAPWLIAIEELHPEPDDLTGQVSADVINQLVAIHINTGRRQVLVTGADFYSSPRFSPDGNQLIWIEWNHPDQPWTSTRLKGIQWQEDLSAVPWQSEQLMAIFPSYHQTSAVQQPGFTDQGEILFISDHEGFWNLYLCQSKYGRRGKSESEAENTDTAALVSSLPVNLYPVQADCASAPWQFGNSHYQLLSRCTKKQNDKPASSEYRLYICVCRQGLWQLDKRIWSEGLTGPSVTEQNCLPEFSSISFLSSASCAMEAGERIKLSFLAASPAISPSVVMLSDHNARISFEYQRRGTELDSVVYPERVRLKLPEHSVYGLFYPCLNNPTAPLMINVHGGPTSCAFPGLQPQIQFWCQQGFSVLDLNHRGSTGFGRAYREQLKHQWGEADLEDARLMAHYLASQGKIDGDNVVIRGQSAGGYCALRAATLGYFTAAVSLYGISDLKLLAQSTHKFESHYLHWLIGHPEHHSMRYQFRSPLLSLREEKQLPDLLLFQGKKDRIVPIDQMTRFAQLYRALGYQCETFVYEDEAHGFRQYGNRLHQLQTELFFYQSRGILPDAKKKKCT</sequence>
<dbReference type="GO" id="GO:0008236">
    <property type="term" value="F:serine-type peptidase activity"/>
    <property type="evidence" value="ECO:0007669"/>
    <property type="project" value="InterPro"/>
</dbReference>
<evidence type="ECO:0000259" key="1">
    <source>
        <dbReference type="Pfam" id="PF00326"/>
    </source>
</evidence>
<gene>
    <name evidence="2" type="ORF">H4O21_09065</name>
</gene>
<keyword evidence="3" id="KW-1185">Reference proteome</keyword>
<dbReference type="EMBL" id="JACJFM010000009">
    <property type="protein sequence ID" value="MBB1486758.1"/>
    <property type="molecule type" value="Genomic_DNA"/>
</dbReference>
<dbReference type="Pfam" id="PF00326">
    <property type="entry name" value="Peptidase_S9"/>
    <property type="match status" value="1"/>
</dbReference>
<dbReference type="SUPFAM" id="SSF53474">
    <property type="entry name" value="alpha/beta-Hydrolases"/>
    <property type="match status" value="1"/>
</dbReference>
<dbReference type="Gene3D" id="3.40.50.1820">
    <property type="entry name" value="alpha/beta hydrolase"/>
    <property type="match status" value="1"/>
</dbReference>
<dbReference type="RefSeq" id="WP_182808541.1">
    <property type="nucleotide sequence ID" value="NZ_JACJFM010000009.1"/>
</dbReference>
<dbReference type="InterPro" id="IPR029058">
    <property type="entry name" value="AB_hydrolase_fold"/>
</dbReference>
<dbReference type="PANTHER" id="PTHR43056">
    <property type="entry name" value="PEPTIDASE S9 PROLYL OLIGOPEPTIDASE"/>
    <property type="match status" value="1"/>
</dbReference>
<dbReference type="SUPFAM" id="SSF82171">
    <property type="entry name" value="DPP6 N-terminal domain-like"/>
    <property type="match status" value="1"/>
</dbReference>
<accession>A0A839IP81</accession>
<name>A0A839IP81_9GAMM</name>
<dbReference type="InterPro" id="IPR050585">
    <property type="entry name" value="Xaa-Pro_dipeptidyl-ppase/CocE"/>
</dbReference>
<dbReference type="InterPro" id="IPR001375">
    <property type="entry name" value="Peptidase_S9_cat"/>
</dbReference>
<evidence type="ECO:0000313" key="2">
    <source>
        <dbReference type="EMBL" id="MBB1486758.1"/>
    </source>
</evidence>